<dbReference type="AlphaFoldDB" id="A0A170XFK0"/>
<keyword evidence="1" id="KW-0472">Membrane</keyword>
<proteinExistence type="predicted"/>
<feature type="non-terminal residue" evidence="2">
    <location>
        <position position="53"/>
    </location>
</feature>
<protein>
    <submittedName>
        <fullName evidence="2">23 kDa integral membrane protein-like protein isoform X2</fullName>
    </submittedName>
</protein>
<keyword evidence="1" id="KW-1133">Transmembrane helix</keyword>
<sequence>MCSLGISDTYFSVLAVVQGKSFKTLLDGEITTTGIVMIVIGALVFLIAFFGCC</sequence>
<name>A0A170XFK0_TRIIF</name>
<organism evidence="2">
    <name type="scientific">Triatoma infestans</name>
    <name type="common">Assassin bug</name>
    <dbReference type="NCBI Taxonomy" id="30076"/>
    <lineage>
        <taxon>Eukaryota</taxon>
        <taxon>Metazoa</taxon>
        <taxon>Ecdysozoa</taxon>
        <taxon>Arthropoda</taxon>
        <taxon>Hexapoda</taxon>
        <taxon>Insecta</taxon>
        <taxon>Pterygota</taxon>
        <taxon>Neoptera</taxon>
        <taxon>Paraneoptera</taxon>
        <taxon>Hemiptera</taxon>
        <taxon>Heteroptera</taxon>
        <taxon>Panheteroptera</taxon>
        <taxon>Cimicomorpha</taxon>
        <taxon>Reduviidae</taxon>
        <taxon>Triatominae</taxon>
        <taxon>Triatoma</taxon>
    </lineage>
</organism>
<reference evidence="2" key="1">
    <citation type="submission" date="2016-04" db="EMBL/GenBank/DDBJ databases">
        <authorList>
            <person name="Calderon-Fernandez G.M.Sr."/>
        </authorList>
    </citation>
    <scope>NUCLEOTIDE SEQUENCE</scope>
    <source>
        <strain evidence="2">Int1</strain>
        <tissue evidence="2">Integument</tissue>
    </source>
</reference>
<keyword evidence="1" id="KW-0812">Transmembrane</keyword>
<reference evidence="2" key="2">
    <citation type="journal article" date="2017" name="J. Med. Entomol.">
        <title>Transcriptome Analysis of the Triatoma infestans (Hemiptera: Reduviidae) Integument.</title>
        <authorList>
            <person name="Calderon-Fernandez G.M."/>
            <person name="Moriconi D.E."/>
            <person name="Dulbecco A.B."/>
            <person name="Juarez M.P."/>
        </authorList>
    </citation>
    <scope>NUCLEOTIDE SEQUENCE</scope>
    <source>
        <strain evidence="2">Int1</strain>
        <tissue evidence="2">Integument</tissue>
    </source>
</reference>
<evidence type="ECO:0000313" key="2">
    <source>
        <dbReference type="EMBL" id="JAR98809.1"/>
    </source>
</evidence>
<feature type="transmembrane region" description="Helical" evidence="1">
    <location>
        <begin position="30"/>
        <end position="52"/>
    </location>
</feature>
<accession>A0A170XFK0</accession>
<dbReference type="EMBL" id="GEMB01004471">
    <property type="protein sequence ID" value="JAR98809.1"/>
    <property type="molecule type" value="Transcribed_RNA"/>
</dbReference>
<evidence type="ECO:0000256" key="1">
    <source>
        <dbReference type="SAM" id="Phobius"/>
    </source>
</evidence>